<dbReference type="SUPFAM" id="SSF56801">
    <property type="entry name" value="Acetyl-CoA synthetase-like"/>
    <property type="match status" value="1"/>
</dbReference>
<dbReference type="EMBL" id="JAIWYP010000007">
    <property type="protein sequence ID" value="KAH3803081.1"/>
    <property type="molecule type" value="Genomic_DNA"/>
</dbReference>
<keyword evidence="1" id="KW-0472">Membrane</keyword>
<dbReference type="AlphaFoldDB" id="A0A9D4FU59"/>
<proteinExistence type="predicted"/>
<accession>A0A9D4FU59</accession>
<name>A0A9D4FU59_DREPO</name>
<gene>
    <name evidence="2" type="ORF">DPMN_156781</name>
</gene>
<organism evidence="2 3">
    <name type="scientific">Dreissena polymorpha</name>
    <name type="common">Zebra mussel</name>
    <name type="synonym">Mytilus polymorpha</name>
    <dbReference type="NCBI Taxonomy" id="45954"/>
    <lineage>
        <taxon>Eukaryota</taxon>
        <taxon>Metazoa</taxon>
        <taxon>Spiralia</taxon>
        <taxon>Lophotrochozoa</taxon>
        <taxon>Mollusca</taxon>
        <taxon>Bivalvia</taxon>
        <taxon>Autobranchia</taxon>
        <taxon>Heteroconchia</taxon>
        <taxon>Euheterodonta</taxon>
        <taxon>Imparidentia</taxon>
        <taxon>Neoheterodontei</taxon>
        <taxon>Myida</taxon>
        <taxon>Dreissenoidea</taxon>
        <taxon>Dreissenidae</taxon>
        <taxon>Dreissena</taxon>
    </lineage>
</organism>
<keyword evidence="1" id="KW-1133">Transmembrane helix</keyword>
<keyword evidence="1" id="KW-0812">Transmembrane</keyword>
<reference evidence="2" key="1">
    <citation type="journal article" date="2019" name="bioRxiv">
        <title>The Genome of the Zebra Mussel, Dreissena polymorpha: A Resource for Invasive Species Research.</title>
        <authorList>
            <person name="McCartney M.A."/>
            <person name="Auch B."/>
            <person name="Kono T."/>
            <person name="Mallez S."/>
            <person name="Zhang Y."/>
            <person name="Obille A."/>
            <person name="Becker A."/>
            <person name="Abrahante J.E."/>
            <person name="Garbe J."/>
            <person name="Badalamenti J.P."/>
            <person name="Herman A."/>
            <person name="Mangelson H."/>
            <person name="Liachko I."/>
            <person name="Sullivan S."/>
            <person name="Sone E.D."/>
            <person name="Koren S."/>
            <person name="Silverstein K.A.T."/>
            <person name="Beckman K.B."/>
            <person name="Gohl D.M."/>
        </authorList>
    </citation>
    <scope>NUCLEOTIDE SEQUENCE</scope>
    <source>
        <strain evidence="2">Duluth1</strain>
        <tissue evidence="2">Whole animal</tissue>
    </source>
</reference>
<dbReference type="Proteomes" id="UP000828390">
    <property type="component" value="Unassembled WGS sequence"/>
</dbReference>
<keyword evidence="3" id="KW-1185">Reference proteome</keyword>
<feature type="transmembrane region" description="Helical" evidence="1">
    <location>
        <begin position="7"/>
        <end position="28"/>
    </location>
</feature>
<sequence>MENRPDLVFYWMWLAKIGAIEALINFNLREMSQLHCVQAAQAQRVVFSEEMAPGNEYLV</sequence>
<evidence type="ECO:0000313" key="2">
    <source>
        <dbReference type="EMBL" id="KAH3803081.1"/>
    </source>
</evidence>
<evidence type="ECO:0000256" key="1">
    <source>
        <dbReference type="SAM" id="Phobius"/>
    </source>
</evidence>
<evidence type="ECO:0000313" key="3">
    <source>
        <dbReference type="Proteomes" id="UP000828390"/>
    </source>
</evidence>
<comment type="caution">
    <text evidence="2">The sequence shown here is derived from an EMBL/GenBank/DDBJ whole genome shotgun (WGS) entry which is preliminary data.</text>
</comment>
<protein>
    <submittedName>
        <fullName evidence="2">Uncharacterized protein</fullName>
    </submittedName>
</protein>
<reference evidence="2" key="2">
    <citation type="submission" date="2020-11" db="EMBL/GenBank/DDBJ databases">
        <authorList>
            <person name="McCartney M.A."/>
            <person name="Auch B."/>
            <person name="Kono T."/>
            <person name="Mallez S."/>
            <person name="Becker A."/>
            <person name="Gohl D.M."/>
            <person name="Silverstein K.A.T."/>
            <person name="Koren S."/>
            <person name="Bechman K.B."/>
            <person name="Herman A."/>
            <person name="Abrahante J.E."/>
            <person name="Garbe J."/>
        </authorList>
    </citation>
    <scope>NUCLEOTIDE SEQUENCE</scope>
    <source>
        <strain evidence="2">Duluth1</strain>
        <tissue evidence="2">Whole animal</tissue>
    </source>
</reference>